<keyword evidence="3" id="KW-1185">Reference proteome</keyword>
<gene>
    <name evidence="2" type="ORF">E4P82_07990</name>
</gene>
<feature type="non-terminal residue" evidence="2">
    <location>
        <position position="79"/>
    </location>
</feature>
<evidence type="ECO:0000259" key="1">
    <source>
        <dbReference type="Pfam" id="PF13340"/>
    </source>
</evidence>
<dbReference type="Pfam" id="PF13340">
    <property type="entry name" value="DUF4096"/>
    <property type="match status" value="1"/>
</dbReference>
<dbReference type="PANTHER" id="PTHR30007:SF0">
    <property type="entry name" value="TRANSPOSASE"/>
    <property type="match status" value="1"/>
</dbReference>
<dbReference type="EMBL" id="SPMZ01000021">
    <property type="protein sequence ID" value="NMQ19146.1"/>
    <property type="molecule type" value="Genomic_DNA"/>
</dbReference>
<name>A0ABX1TMG1_9GAMM</name>
<feature type="domain" description="Insertion element IS402-like" evidence="1">
    <location>
        <begin position="16"/>
        <end position="78"/>
    </location>
</feature>
<reference evidence="2 3" key="1">
    <citation type="submission" date="2019-03" db="EMBL/GenBank/DDBJ databases">
        <title>Metabolic reconstructions from genomes of highly enriched 'Candidatus Accumulibacter' and 'Candidatus Competibacter' bioreactor populations.</title>
        <authorList>
            <person name="Annavajhala M.K."/>
            <person name="Welles L."/>
            <person name="Abbas B."/>
            <person name="Sorokin D."/>
            <person name="Park H."/>
            <person name="Van Loosdrecht M."/>
            <person name="Chandran K."/>
        </authorList>
    </citation>
    <scope>NUCLEOTIDE SEQUENCE [LARGE SCALE GENOMIC DNA]</scope>
    <source>
        <strain evidence="2 3">SBR_G</strain>
    </source>
</reference>
<evidence type="ECO:0000313" key="2">
    <source>
        <dbReference type="EMBL" id="NMQ19146.1"/>
    </source>
</evidence>
<sequence length="79" mass="9580">MAWPKEIPGKRYPSDLTDEEWEILEPILKKADPYTTGRPRKVDLREVINAIFYLNKTGCQWRYLPKDFPHYTLISYYYH</sequence>
<comment type="caution">
    <text evidence="2">The sequence shown here is derived from an EMBL/GenBank/DDBJ whole genome shotgun (WGS) entry which is preliminary data.</text>
</comment>
<protein>
    <submittedName>
        <fullName evidence="2">Transposase</fullName>
    </submittedName>
</protein>
<dbReference type="RefSeq" id="WP_169248404.1">
    <property type="nucleotide sequence ID" value="NZ_SPMZ01000021.1"/>
</dbReference>
<accession>A0ABX1TMG1</accession>
<dbReference type="Proteomes" id="UP000760480">
    <property type="component" value="Unassembled WGS sequence"/>
</dbReference>
<evidence type="ECO:0000313" key="3">
    <source>
        <dbReference type="Proteomes" id="UP000760480"/>
    </source>
</evidence>
<proteinExistence type="predicted"/>
<dbReference type="InterPro" id="IPR025161">
    <property type="entry name" value="IS402-like_dom"/>
</dbReference>
<dbReference type="PANTHER" id="PTHR30007">
    <property type="entry name" value="PHP DOMAIN PROTEIN"/>
    <property type="match status" value="1"/>
</dbReference>
<organism evidence="2 3">
    <name type="scientific">Candidatus Competibacter phosphatis</name>
    <dbReference type="NCBI Taxonomy" id="221280"/>
    <lineage>
        <taxon>Bacteria</taxon>
        <taxon>Pseudomonadati</taxon>
        <taxon>Pseudomonadota</taxon>
        <taxon>Gammaproteobacteria</taxon>
        <taxon>Candidatus Competibacteraceae</taxon>
        <taxon>Candidatus Competibacter</taxon>
    </lineage>
</organism>